<keyword evidence="2" id="KW-0012">Acyltransferase</keyword>
<reference evidence="5 6" key="1">
    <citation type="submission" date="2020-12" db="EMBL/GenBank/DDBJ databases">
        <authorList>
            <person name="Kusuma A.B."/>
            <person name="Nouioui I."/>
            <person name="Goodfellow M."/>
        </authorList>
    </citation>
    <scope>NUCLEOTIDE SEQUENCE [LARGE SCALE GENOMIC DNA]</scope>
    <source>
        <strain evidence="5 6">DSM 41764</strain>
    </source>
</reference>
<dbReference type="InterPro" id="IPR050832">
    <property type="entry name" value="Bact_Acetyltransf"/>
</dbReference>
<accession>A0ABS0RAQ6</accession>
<sequence>MDVRVTRYDHPDARKLDAEVQVEYAERYGDGDLTHMDAAHFDPPHGLYLIAYDTDGTPVASGGWRSQERSEEGYEDGDAEIKRMFVVRAARGRGLARRILAALEDSAREAGRVRMVLETGLEQPEAIALYTSSGYTPVTKFGYYRFEETSRCYAKLLTDATNATGTTNATGSTGTTGLTDGLTNGLTGAPVGP</sequence>
<dbReference type="RefSeq" id="WP_198277539.1">
    <property type="nucleotide sequence ID" value="NZ_BAAAIF010000012.1"/>
</dbReference>
<evidence type="ECO:0000313" key="6">
    <source>
        <dbReference type="Proteomes" id="UP000638849"/>
    </source>
</evidence>
<organism evidence="5 6">
    <name type="scientific">Streptomyces javensis</name>
    <dbReference type="NCBI Taxonomy" id="114698"/>
    <lineage>
        <taxon>Bacteria</taxon>
        <taxon>Bacillati</taxon>
        <taxon>Actinomycetota</taxon>
        <taxon>Actinomycetes</taxon>
        <taxon>Kitasatosporales</taxon>
        <taxon>Streptomycetaceae</taxon>
        <taxon>Streptomyces</taxon>
        <taxon>Streptomyces violaceusniger group</taxon>
    </lineage>
</organism>
<dbReference type="InterPro" id="IPR016181">
    <property type="entry name" value="Acyl_CoA_acyltransferase"/>
</dbReference>
<keyword evidence="1" id="KW-0808">Transferase</keyword>
<dbReference type="PROSITE" id="PS51186">
    <property type="entry name" value="GNAT"/>
    <property type="match status" value="1"/>
</dbReference>
<dbReference type="SUPFAM" id="SSF55729">
    <property type="entry name" value="Acyl-CoA N-acyltransferases (Nat)"/>
    <property type="match status" value="1"/>
</dbReference>
<dbReference type="Proteomes" id="UP000638849">
    <property type="component" value="Unassembled WGS sequence"/>
</dbReference>
<gene>
    <name evidence="5" type="ORF">JBF12_16090</name>
</gene>
<feature type="region of interest" description="Disordered" evidence="3">
    <location>
        <begin position="163"/>
        <end position="193"/>
    </location>
</feature>
<evidence type="ECO:0000256" key="2">
    <source>
        <dbReference type="ARBA" id="ARBA00023315"/>
    </source>
</evidence>
<evidence type="ECO:0000256" key="1">
    <source>
        <dbReference type="ARBA" id="ARBA00022679"/>
    </source>
</evidence>
<name>A0ABS0RAQ6_9ACTN</name>
<dbReference type="InterPro" id="IPR000182">
    <property type="entry name" value="GNAT_dom"/>
</dbReference>
<dbReference type="PANTHER" id="PTHR43877:SF2">
    <property type="entry name" value="AMINOALKYLPHOSPHONATE N-ACETYLTRANSFERASE-RELATED"/>
    <property type="match status" value="1"/>
</dbReference>
<dbReference type="Pfam" id="PF00583">
    <property type="entry name" value="Acetyltransf_1"/>
    <property type="match status" value="1"/>
</dbReference>
<dbReference type="Gene3D" id="3.40.630.30">
    <property type="match status" value="1"/>
</dbReference>
<dbReference type="PANTHER" id="PTHR43877">
    <property type="entry name" value="AMINOALKYLPHOSPHONATE N-ACETYLTRANSFERASE-RELATED-RELATED"/>
    <property type="match status" value="1"/>
</dbReference>
<dbReference type="EMBL" id="JAEEAQ010000130">
    <property type="protein sequence ID" value="MBI0314477.1"/>
    <property type="molecule type" value="Genomic_DNA"/>
</dbReference>
<proteinExistence type="predicted"/>
<comment type="caution">
    <text evidence="5">The sequence shown here is derived from an EMBL/GenBank/DDBJ whole genome shotgun (WGS) entry which is preliminary data.</text>
</comment>
<feature type="domain" description="N-acetyltransferase" evidence="4">
    <location>
        <begin position="1"/>
        <end position="158"/>
    </location>
</feature>
<protein>
    <submittedName>
        <fullName evidence="5">GNAT family N-acetyltransferase</fullName>
    </submittedName>
</protein>
<evidence type="ECO:0000259" key="4">
    <source>
        <dbReference type="PROSITE" id="PS51186"/>
    </source>
</evidence>
<evidence type="ECO:0000313" key="5">
    <source>
        <dbReference type="EMBL" id="MBI0314477.1"/>
    </source>
</evidence>
<keyword evidence="6" id="KW-1185">Reference proteome</keyword>
<evidence type="ECO:0000256" key="3">
    <source>
        <dbReference type="SAM" id="MobiDB-lite"/>
    </source>
</evidence>
<dbReference type="CDD" id="cd04301">
    <property type="entry name" value="NAT_SF"/>
    <property type="match status" value="1"/>
</dbReference>